<dbReference type="EMBL" id="MU069814">
    <property type="protein sequence ID" value="KAF5833378.1"/>
    <property type="molecule type" value="Genomic_DNA"/>
</dbReference>
<gene>
    <name evidence="1" type="ORF">DUNSADRAFT_10310</name>
</gene>
<proteinExistence type="predicted"/>
<keyword evidence="2" id="KW-1185">Reference proteome</keyword>
<sequence length="124" mass="14159">MRFLQTELHLFSVSADCRQVSAELQTGFCRLQFLQTAVSADCGFCRLSYTCFRFLQTADRFLQNCRLVSAELQTGFCRLRFLQTAVSADCGFCRLQFLQTADSFLQNCAFLQPSPTIYVISDDF</sequence>
<accession>A0ABQ7GFJ4</accession>
<evidence type="ECO:0008006" key="3">
    <source>
        <dbReference type="Google" id="ProtNLM"/>
    </source>
</evidence>
<evidence type="ECO:0000313" key="1">
    <source>
        <dbReference type="EMBL" id="KAF5833378.1"/>
    </source>
</evidence>
<reference evidence="1" key="1">
    <citation type="submission" date="2017-08" db="EMBL/GenBank/DDBJ databases">
        <authorList>
            <person name="Polle J.E."/>
            <person name="Barry K."/>
            <person name="Cushman J."/>
            <person name="Schmutz J."/>
            <person name="Tran D."/>
            <person name="Hathwaick L.T."/>
            <person name="Yim W.C."/>
            <person name="Jenkins J."/>
            <person name="Mckie-Krisberg Z.M."/>
            <person name="Prochnik S."/>
            <person name="Lindquist E."/>
            <person name="Dockter R.B."/>
            <person name="Adam C."/>
            <person name="Molina H."/>
            <person name="Bunkerborg J."/>
            <person name="Jin E."/>
            <person name="Buchheim M."/>
            <person name="Magnuson J."/>
        </authorList>
    </citation>
    <scope>NUCLEOTIDE SEQUENCE</scope>
    <source>
        <strain evidence="1">CCAP 19/18</strain>
    </source>
</reference>
<dbReference type="Proteomes" id="UP000815325">
    <property type="component" value="Unassembled WGS sequence"/>
</dbReference>
<organism evidence="1 2">
    <name type="scientific">Dunaliella salina</name>
    <name type="common">Green alga</name>
    <name type="synonym">Protococcus salinus</name>
    <dbReference type="NCBI Taxonomy" id="3046"/>
    <lineage>
        <taxon>Eukaryota</taxon>
        <taxon>Viridiplantae</taxon>
        <taxon>Chlorophyta</taxon>
        <taxon>core chlorophytes</taxon>
        <taxon>Chlorophyceae</taxon>
        <taxon>CS clade</taxon>
        <taxon>Chlamydomonadales</taxon>
        <taxon>Dunaliellaceae</taxon>
        <taxon>Dunaliella</taxon>
    </lineage>
</organism>
<name>A0ABQ7GFJ4_DUNSA</name>
<comment type="caution">
    <text evidence="1">The sequence shown here is derived from an EMBL/GenBank/DDBJ whole genome shotgun (WGS) entry which is preliminary data.</text>
</comment>
<evidence type="ECO:0000313" key="2">
    <source>
        <dbReference type="Proteomes" id="UP000815325"/>
    </source>
</evidence>
<protein>
    <recommendedName>
        <fullName evidence="3">Encoded protein</fullName>
    </recommendedName>
</protein>